<keyword evidence="1" id="KW-0808">Transferase</keyword>
<dbReference type="AlphaFoldDB" id="A0A843YK03"/>
<proteinExistence type="predicted"/>
<dbReference type="GO" id="GO:0032259">
    <property type="term" value="P:methylation"/>
    <property type="evidence" value="ECO:0007669"/>
    <property type="project" value="UniProtKB-KW"/>
</dbReference>
<dbReference type="GO" id="GO:0008168">
    <property type="term" value="F:methyltransferase activity"/>
    <property type="evidence" value="ECO:0007669"/>
    <property type="project" value="UniProtKB-KW"/>
</dbReference>
<dbReference type="Gene3D" id="3.40.50.150">
    <property type="entry name" value="Vaccinia Virus protein VP39"/>
    <property type="match status" value="1"/>
</dbReference>
<accession>A0A843YK03</accession>
<keyword evidence="1" id="KW-0489">Methyltransferase</keyword>
<evidence type="ECO:0000313" key="1">
    <source>
        <dbReference type="EMBL" id="MQQ09499.1"/>
    </source>
</evidence>
<evidence type="ECO:0000313" key="2">
    <source>
        <dbReference type="Proteomes" id="UP000444174"/>
    </source>
</evidence>
<comment type="caution">
    <text evidence="1">The sequence shown here is derived from an EMBL/GenBank/DDBJ whole genome shotgun (WGS) entry which is preliminary data.</text>
</comment>
<dbReference type="EMBL" id="WIBF01000008">
    <property type="protein sequence ID" value="MQQ09499.1"/>
    <property type="molecule type" value="Genomic_DNA"/>
</dbReference>
<dbReference type="RefSeq" id="WP_153216440.1">
    <property type="nucleotide sequence ID" value="NZ_WIBF01000008.1"/>
</dbReference>
<dbReference type="InterPro" id="IPR029063">
    <property type="entry name" value="SAM-dependent_MTases_sf"/>
</dbReference>
<dbReference type="Proteomes" id="UP000444174">
    <property type="component" value="Unassembled WGS sequence"/>
</dbReference>
<protein>
    <submittedName>
        <fullName evidence="1">SAM-dependent methyltransferase</fullName>
    </submittedName>
</protein>
<name>A0A843YK03_9RHOB</name>
<sequence length="271" mass="30123">MTTSSTDARSLDQFYTIPTIARQCIAFSEDQLAHHKFDTVLEPSAGTVAFSSQLGEACLALDIAPRGPKITQADFLHWAPPHDLGSTVTIGNPPFGRVARKAIKFFNKAATFADAIAFIVPRSFRKDSIQRQLDRRFHFVNELVLPDEAFVFEGAVYSVPSCFQVWERRTDLRPASRKPTTHAAFAFCTPEEADFALQRVGANAGRIKSLSEAGSKNSHYFLRANYDPCLLRAQFELIDFDTVRQNTAGCPSISKSEIVHLFSEILGQTTM</sequence>
<reference evidence="1 2" key="1">
    <citation type="submission" date="2019-10" db="EMBL/GenBank/DDBJ databases">
        <title>Epibacterium sp. nov., isolated from seawater.</title>
        <authorList>
            <person name="Zhang X."/>
            <person name="Li N."/>
        </authorList>
    </citation>
    <scope>NUCLEOTIDE SEQUENCE [LARGE SCALE GENOMIC DNA]</scope>
    <source>
        <strain evidence="1 2">SM1979</strain>
    </source>
</reference>
<gene>
    <name evidence="1" type="ORF">GFB49_13605</name>
</gene>
<dbReference type="SUPFAM" id="SSF53335">
    <property type="entry name" value="S-adenosyl-L-methionine-dependent methyltransferases"/>
    <property type="match status" value="1"/>
</dbReference>
<keyword evidence="2" id="KW-1185">Reference proteome</keyword>
<organism evidence="1 2">
    <name type="scientific">Tritonibacter litoralis</name>
    <dbReference type="NCBI Taxonomy" id="2662264"/>
    <lineage>
        <taxon>Bacteria</taxon>
        <taxon>Pseudomonadati</taxon>
        <taxon>Pseudomonadota</taxon>
        <taxon>Alphaproteobacteria</taxon>
        <taxon>Rhodobacterales</taxon>
        <taxon>Paracoccaceae</taxon>
        <taxon>Tritonibacter</taxon>
    </lineage>
</organism>